<name>A0ABV9EDI8_9ACTN</name>
<keyword evidence="1" id="KW-0732">Signal</keyword>
<protein>
    <recommendedName>
        <fullName evidence="4">LppX_LprAFG lipoprotein</fullName>
    </recommendedName>
</protein>
<proteinExistence type="predicted"/>
<feature type="chain" id="PRO_5046910407" description="LppX_LprAFG lipoprotein" evidence="1">
    <location>
        <begin position="19"/>
        <end position="278"/>
    </location>
</feature>
<gene>
    <name evidence="2" type="ORF">ACFO8L_10710</name>
</gene>
<comment type="caution">
    <text evidence="2">The sequence shown here is derived from an EMBL/GenBank/DDBJ whole genome shotgun (WGS) entry which is preliminary data.</text>
</comment>
<organism evidence="2 3">
    <name type="scientific">Sphaerisporangium corydalis</name>
    <dbReference type="NCBI Taxonomy" id="1441875"/>
    <lineage>
        <taxon>Bacteria</taxon>
        <taxon>Bacillati</taxon>
        <taxon>Actinomycetota</taxon>
        <taxon>Actinomycetes</taxon>
        <taxon>Streptosporangiales</taxon>
        <taxon>Streptosporangiaceae</taxon>
        <taxon>Sphaerisporangium</taxon>
    </lineage>
</organism>
<sequence>MKRVVVAFVLVVGSVVGAAPSAQAVREADPVQALKEQYVKGRGVRVVTAIKMSAQHQVLSSRQAGVFQFDGRGQAASDFTERVRFPEDFLDSLPKETRDTYRSERLPMRLIKVLRTGYLSGAVVADDLPKGKSWVRYRWTDLSPSGTLLDIMDAATLRTLMDHATSRRGGVVKGSVTTSRLASVSPSFSEQFGPAGTSRDGRDGKVTYTLWLDSRGLVERLAARAAMPFAGKTLTISMDSRFSRWGGKVSISAPPKEKVIGREKLGKSVPVEPPGLLD</sequence>
<feature type="signal peptide" evidence="1">
    <location>
        <begin position="1"/>
        <end position="18"/>
    </location>
</feature>
<evidence type="ECO:0008006" key="4">
    <source>
        <dbReference type="Google" id="ProtNLM"/>
    </source>
</evidence>
<evidence type="ECO:0000313" key="2">
    <source>
        <dbReference type="EMBL" id="MFC4586546.1"/>
    </source>
</evidence>
<keyword evidence="3" id="KW-1185">Reference proteome</keyword>
<dbReference type="Gene3D" id="2.50.20.20">
    <property type="match status" value="1"/>
</dbReference>
<reference evidence="3" key="1">
    <citation type="journal article" date="2019" name="Int. J. Syst. Evol. Microbiol.">
        <title>The Global Catalogue of Microorganisms (GCM) 10K type strain sequencing project: providing services to taxonomists for standard genome sequencing and annotation.</title>
        <authorList>
            <consortium name="The Broad Institute Genomics Platform"/>
            <consortium name="The Broad Institute Genome Sequencing Center for Infectious Disease"/>
            <person name="Wu L."/>
            <person name="Ma J."/>
        </authorList>
    </citation>
    <scope>NUCLEOTIDE SEQUENCE [LARGE SCALE GENOMIC DNA]</scope>
    <source>
        <strain evidence="3">CCUG 49560</strain>
    </source>
</reference>
<accession>A0ABV9EDI8</accession>
<dbReference type="RefSeq" id="WP_262841450.1">
    <property type="nucleotide sequence ID" value="NZ_JANZYP010000005.1"/>
</dbReference>
<evidence type="ECO:0000256" key="1">
    <source>
        <dbReference type="SAM" id="SignalP"/>
    </source>
</evidence>
<evidence type="ECO:0000313" key="3">
    <source>
        <dbReference type="Proteomes" id="UP001595891"/>
    </source>
</evidence>
<dbReference type="EMBL" id="JBHSFN010000005">
    <property type="protein sequence ID" value="MFC4586546.1"/>
    <property type="molecule type" value="Genomic_DNA"/>
</dbReference>
<dbReference type="Proteomes" id="UP001595891">
    <property type="component" value="Unassembled WGS sequence"/>
</dbReference>